<dbReference type="OrthoDB" id="9866912at2"/>
<name>J0P0C5_9BACT</name>
<protein>
    <submittedName>
        <fullName evidence="1">Uncharacterized protein</fullName>
    </submittedName>
</protein>
<dbReference type="HOGENOM" id="CLU_2668946_0_0_10"/>
<evidence type="ECO:0000313" key="2">
    <source>
        <dbReference type="Proteomes" id="UP000005113"/>
    </source>
</evidence>
<dbReference type="EMBL" id="JH719942">
    <property type="protein sequence ID" value="EJF53224.1"/>
    <property type="molecule type" value="Genomic_DNA"/>
</dbReference>
<gene>
    <name evidence="1" type="ORF">SapgrDRAFT_1511</name>
</gene>
<proteinExistence type="predicted"/>
<evidence type="ECO:0000313" key="1">
    <source>
        <dbReference type="EMBL" id="EJF53224.1"/>
    </source>
</evidence>
<accession>J0P0C5</accession>
<dbReference type="AlphaFoldDB" id="J0P0C5"/>
<dbReference type="Proteomes" id="UP000005113">
    <property type="component" value="Unassembled WGS sequence"/>
</dbReference>
<dbReference type="RefSeq" id="WP_002658713.1">
    <property type="nucleotide sequence ID" value="NZ_JH719942.1"/>
</dbReference>
<sequence length="76" mass="8897">MSKSKYKAVCLAALKDFVEEKTNEAKMELYMAYEELEEPAERNVQLGEELHAVLRQIIEDNKHPDDYLDSLKSLFF</sequence>
<organism evidence="1 2">
    <name type="scientific">Saprospira grandis DSM 2844</name>
    <dbReference type="NCBI Taxonomy" id="694433"/>
    <lineage>
        <taxon>Bacteria</taxon>
        <taxon>Pseudomonadati</taxon>
        <taxon>Bacteroidota</taxon>
        <taxon>Saprospiria</taxon>
        <taxon>Saprospirales</taxon>
        <taxon>Saprospiraceae</taxon>
        <taxon>Saprospira</taxon>
    </lineage>
</organism>
<reference evidence="2" key="1">
    <citation type="journal article" date="2012" name="Stand. Genomic Sci.">
        <title>Permanent draft genome sequence of the gliding predator Saprospira grandis strain Sa g1 (= HR1).</title>
        <authorList>
            <person name="Mavromatis K."/>
            <person name="Chertkov O."/>
            <person name="Lapidus A."/>
            <person name="Nolan M."/>
            <person name="Lucas S."/>
            <person name="Tice H."/>
            <person name="Del Rio T.G."/>
            <person name="Cheng J.F."/>
            <person name="Han C."/>
            <person name="Tapia R."/>
            <person name="Bruce D."/>
            <person name="Goodwin L.A."/>
            <person name="Pitluck S."/>
            <person name="Huntemann M."/>
            <person name="Liolios K."/>
            <person name="Pagani I."/>
            <person name="Ivanova N."/>
            <person name="Mikhailova N."/>
            <person name="Pati A."/>
            <person name="Chen A."/>
            <person name="Palaniappan K."/>
            <person name="Land M."/>
            <person name="Brambilla E.M."/>
            <person name="Rohde M."/>
            <person name="Spring S."/>
            <person name="Goker M."/>
            <person name="Detter J.C."/>
            <person name="Bristow J."/>
            <person name="Eisen J.A."/>
            <person name="Markowitz V."/>
            <person name="Hugenholtz P."/>
            <person name="Kyrpides N.C."/>
            <person name="Klenk H.P."/>
            <person name="Woyke T."/>
        </authorList>
    </citation>
    <scope>NUCLEOTIDE SEQUENCE [LARGE SCALE GENOMIC DNA]</scope>
    <source>
        <strain evidence="2">DSM 2844</strain>
    </source>
</reference>